<keyword evidence="3" id="KW-1185">Reference proteome</keyword>
<proteinExistence type="predicted"/>
<dbReference type="EMBL" id="JAAAHW010003492">
    <property type="protein sequence ID" value="KAF9983296.1"/>
    <property type="molecule type" value="Genomic_DNA"/>
</dbReference>
<dbReference type="AlphaFoldDB" id="A0A9P6M9W0"/>
<sequence length="423" mass="47655">MPPRRRKILEETPAPSEETPGPVEEDVAEAAWKHNGKTVPVHAWKPHRPKDKDEEQSQSKPSAKAVSRPPKKKKAELLIEELKKRELVNTMDKEHPVVSLTEIVQIAGDVKRKAQAVIGRFVQLVSAGPRSSMDNEVLHAICPPMTEELDENEDDENDGEVKNRSPKYAASKVNQETVLTTFTSPFLLKRGPTKLARLVNHLLTRCPPPPPKSGKTYQGGALLESTGLQLAQELRQHYKRGCLELSQKLAKKVEKGTLDKADTAIDHEPTITNFLKLNRHENLRRIAPLSSTAHGFLSRRGKSKTNQTSFQRNTATWTLDRIREHLSEIRVPEFNAKTYGQKGYVLRGAITTNGFRLNLEAFKLKELHAARYKRLPPEKLPSRLTSTVAGTSDYLTEIRHVIRSRDDVQAIWNCDPTVSKLSE</sequence>
<reference evidence="2" key="1">
    <citation type="journal article" date="2020" name="Fungal Divers.">
        <title>Resolving the Mortierellaceae phylogeny through synthesis of multi-gene phylogenetics and phylogenomics.</title>
        <authorList>
            <person name="Vandepol N."/>
            <person name="Liber J."/>
            <person name="Desiro A."/>
            <person name="Na H."/>
            <person name="Kennedy M."/>
            <person name="Barry K."/>
            <person name="Grigoriev I.V."/>
            <person name="Miller A.N."/>
            <person name="O'Donnell K."/>
            <person name="Stajich J.E."/>
            <person name="Bonito G."/>
        </authorList>
    </citation>
    <scope>NUCLEOTIDE SEQUENCE</scope>
    <source>
        <strain evidence="2">MES-2147</strain>
    </source>
</reference>
<name>A0A9P6M9W0_9FUNG</name>
<evidence type="ECO:0000313" key="2">
    <source>
        <dbReference type="EMBL" id="KAF9983296.1"/>
    </source>
</evidence>
<dbReference type="Proteomes" id="UP000749646">
    <property type="component" value="Unassembled WGS sequence"/>
</dbReference>
<organism evidence="2 3">
    <name type="scientific">Modicella reniformis</name>
    <dbReference type="NCBI Taxonomy" id="1440133"/>
    <lineage>
        <taxon>Eukaryota</taxon>
        <taxon>Fungi</taxon>
        <taxon>Fungi incertae sedis</taxon>
        <taxon>Mucoromycota</taxon>
        <taxon>Mortierellomycotina</taxon>
        <taxon>Mortierellomycetes</taxon>
        <taxon>Mortierellales</taxon>
        <taxon>Mortierellaceae</taxon>
        <taxon>Modicella</taxon>
    </lineage>
</organism>
<comment type="caution">
    <text evidence="2">The sequence shown here is derived from an EMBL/GenBank/DDBJ whole genome shotgun (WGS) entry which is preliminary data.</text>
</comment>
<protein>
    <submittedName>
        <fullName evidence="2">Uncharacterized protein</fullName>
    </submittedName>
</protein>
<gene>
    <name evidence="2" type="ORF">BGZ65_001943</name>
</gene>
<evidence type="ECO:0000256" key="1">
    <source>
        <dbReference type="SAM" id="MobiDB-lite"/>
    </source>
</evidence>
<evidence type="ECO:0000313" key="3">
    <source>
        <dbReference type="Proteomes" id="UP000749646"/>
    </source>
</evidence>
<feature type="region of interest" description="Disordered" evidence="1">
    <location>
        <begin position="1"/>
        <end position="74"/>
    </location>
</feature>
<accession>A0A9P6M9W0</accession>